<keyword evidence="1" id="KW-0067">ATP-binding</keyword>
<keyword evidence="1" id="KW-0347">Helicase</keyword>
<dbReference type="Gene3D" id="3.40.50.300">
    <property type="entry name" value="P-loop containing nucleotide triphosphate hydrolases"/>
    <property type="match status" value="1"/>
</dbReference>
<organism evidence="1">
    <name type="scientific">viral metagenome</name>
    <dbReference type="NCBI Taxonomy" id="1070528"/>
    <lineage>
        <taxon>unclassified sequences</taxon>
        <taxon>metagenomes</taxon>
        <taxon>organismal metagenomes</taxon>
    </lineage>
</organism>
<gene>
    <name evidence="1" type="ORF">MM415A02080_0009</name>
</gene>
<keyword evidence="1" id="KW-0547">Nucleotide-binding</keyword>
<proteinExistence type="predicted"/>
<keyword evidence="1" id="KW-0378">Hydrolase</keyword>
<sequence length="503" mass="57958">MTFTRHKVDISEEKKLLVGLIVSDRVCKEILPLVDDEYFQNPYSPILVKWIKNHYKKYEKAPGKDIQGIYETEKGGLGAERAEMVEAFLENLSGDYERESQINEPYLIDQCIEYLEERSLISLAEKIQGEVKRGEKGKAKALVAGYKKVARVMTPWSNPFTQEAVNESMDIERDVLFQMPGALGRLLGPFERGTFITVMAPVKRGKTWMLIELAVMGLLNKLRVAFISLEMKKKRMHQRIYKRLISASQKTDSVWYPMFDCLNNQDGSCELCQRKGSGDLLNTEGEVTPFDEKVEWTPCDECKGKSKSYVASEVHWYVQIKRPTFNLETVRDAVKSYDWWGDNLRVLCHPRFSANLSDINRDLDMLEYTEGFVPDIVIVDYADILKPEKERGEGLEMVNETWMTLAQLGDIRKCLIATATQTNKEAWDARNTKAKNVSQYFMKFAHVEMAFMLSQTPQDKKRNFVRCSVAVSRNEDFNENVQVKILQQLEAGQPLLDSEFETY</sequence>
<dbReference type="EMBL" id="MT142080">
    <property type="protein sequence ID" value="QJA74187.1"/>
    <property type="molecule type" value="Genomic_DNA"/>
</dbReference>
<dbReference type="AlphaFoldDB" id="A0A6M3JZQ6"/>
<dbReference type="GO" id="GO:0004386">
    <property type="term" value="F:helicase activity"/>
    <property type="evidence" value="ECO:0007669"/>
    <property type="project" value="UniProtKB-KW"/>
</dbReference>
<reference evidence="1" key="1">
    <citation type="submission" date="2020-03" db="EMBL/GenBank/DDBJ databases">
        <title>The deep terrestrial virosphere.</title>
        <authorList>
            <person name="Holmfeldt K."/>
            <person name="Nilsson E."/>
            <person name="Simone D."/>
            <person name="Lopez-Fernandez M."/>
            <person name="Wu X."/>
            <person name="de Brujin I."/>
            <person name="Lundin D."/>
            <person name="Andersson A."/>
            <person name="Bertilsson S."/>
            <person name="Dopson M."/>
        </authorList>
    </citation>
    <scope>NUCLEOTIDE SEQUENCE</scope>
    <source>
        <strain evidence="1">MM415A02080</strain>
    </source>
</reference>
<dbReference type="SUPFAM" id="SSF52540">
    <property type="entry name" value="P-loop containing nucleoside triphosphate hydrolases"/>
    <property type="match status" value="1"/>
</dbReference>
<evidence type="ECO:0000313" key="1">
    <source>
        <dbReference type="EMBL" id="QJA74187.1"/>
    </source>
</evidence>
<accession>A0A6M3JZQ6</accession>
<dbReference type="InterPro" id="IPR027417">
    <property type="entry name" value="P-loop_NTPase"/>
</dbReference>
<protein>
    <submittedName>
        <fullName evidence="1">Putative helicase</fullName>
    </submittedName>
</protein>
<name>A0A6M3JZQ6_9ZZZZ</name>